<evidence type="ECO:0000256" key="2">
    <source>
        <dbReference type="ARBA" id="ARBA00022980"/>
    </source>
</evidence>
<dbReference type="AlphaFoldDB" id="A0A161YKR9"/>
<accession>A0A161YKR9</accession>
<feature type="domain" description="Receptor-like PK ALE2 N-terminal" evidence="4">
    <location>
        <begin position="30"/>
        <end position="80"/>
    </location>
</feature>
<dbReference type="GO" id="GO:1990904">
    <property type="term" value="C:ribonucleoprotein complex"/>
    <property type="evidence" value="ECO:0007669"/>
    <property type="project" value="UniProtKB-KW"/>
</dbReference>
<name>A0A161YKR9_DAUCS</name>
<reference evidence="5" key="2">
    <citation type="submission" date="2022-03" db="EMBL/GenBank/DDBJ databases">
        <title>Draft title - Genomic analysis of global carrot germplasm unveils the trajectory of domestication and the origin of high carotenoid orange carrot.</title>
        <authorList>
            <person name="Iorizzo M."/>
            <person name="Ellison S."/>
            <person name="Senalik D."/>
            <person name="Macko-Podgorni A."/>
            <person name="Grzebelus D."/>
            <person name="Bostan H."/>
            <person name="Rolling W."/>
            <person name="Curaba J."/>
            <person name="Simon P."/>
        </authorList>
    </citation>
    <scope>NUCLEOTIDE SEQUENCE</scope>
    <source>
        <tissue evidence="5">Leaf</tissue>
    </source>
</reference>
<protein>
    <recommendedName>
        <fullName evidence="4">Receptor-like PK ALE2 N-terminal domain-containing protein</fullName>
    </recommendedName>
</protein>
<organism evidence="5 6">
    <name type="scientific">Daucus carota subsp. sativus</name>
    <name type="common">Carrot</name>
    <dbReference type="NCBI Taxonomy" id="79200"/>
    <lineage>
        <taxon>Eukaryota</taxon>
        <taxon>Viridiplantae</taxon>
        <taxon>Streptophyta</taxon>
        <taxon>Embryophyta</taxon>
        <taxon>Tracheophyta</taxon>
        <taxon>Spermatophyta</taxon>
        <taxon>Magnoliopsida</taxon>
        <taxon>eudicotyledons</taxon>
        <taxon>Gunneridae</taxon>
        <taxon>Pentapetalae</taxon>
        <taxon>asterids</taxon>
        <taxon>campanulids</taxon>
        <taxon>Apiales</taxon>
        <taxon>Apiaceae</taxon>
        <taxon>Apioideae</taxon>
        <taxon>Scandiceae</taxon>
        <taxon>Daucinae</taxon>
        <taxon>Daucus</taxon>
        <taxon>Daucus sect. Daucus</taxon>
    </lineage>
</organism>
<dbReference type="InterPro" id="IPR002674">
    <property type="entry name" value="Ribosomal_eL43"/>
</dbReference>
<comment type="similarity">
    <text evidence="1">Belongs to the eukaryotic ribosomal protein eL43 family.</text>
</comment>
<dbReference type="GO" id="GO:0005840">
    <property type="term" value="C:ribosome"/>
    <property type="evidence" value="ECO:0007669"/>
    <property type="project" value="UniProtKB-KW"/>
</dbReference>
<dbReference type="EMBL" id="CP093347">
    <property type="protein sequence ID" value="WOH00415.1"/>
    <property type="molecule type" value="Genomic_DNA"/>
</dbReference>
<dbReference type="InterPro" id="IPR011331">
    <property type="entry name" value="Ribosomal_eL37/eL43"/>
</dbReference>
<evidence type="ECO:0000313" key="6">
    <source>
        <dbReference type="Proteomes" id="UP000077755"/>
    </source>
</evidence>
<proteinExistence type="inferred from homology"/>
<dbReference type="GO" id="GO:0006412">
    <property type="term" value="P:translation"/>
    <property type="evidence" value="ECO:0007669"/>
    <property type="project" value="InterPro"/>
</dbReference>
<reference evidence="5" key="1">
    <citation type="journal article" date="2016" name="Nat. Genet.">
        <title>A high-quality carrot genome assembly provides new insights into carotenoid accumulation and asterid genome evolution.</title>
        <authorList>
            <person name="Iorizzo M."/>
            <person name="Ellison S."/>
            <person name="Senalik D."/>
            <person name="Zeng P."/>
            <person name="Satapoomin P."/>
            <person name="Huang J."/>
            <person name="Bowman M."/>
            <person name="Iovene M."/>
            <person name="Sanseverino W."/>
            <person name="Cavagnaro P."/>
            <person name="Yildiz M."/>
            <person name="Macko-Podgorni A."/>
            <person name="Moranska E."/>
            <person name="Grzebelus E."/>
            <person name="Grzebelus D."/>
            <person name="Ashrafi H."/>
            <person name="Zheng Z."/>
            <person name="Cheng S."/>
            <person name="Spooner D."/>
            <person name="Van Deynze A."/>
            <person name="Simon P."/>
        </authorList>
    </citation>
    <scope>NUCLEOTIDE SEQUENCE</scope>
    <source>
        <tissue evidence="5">Leaf</tissue>
    </source>
</reference>
<evidence type="ECO:0000313" key="5">
    <source>
        <dbReference type="EMBL" id="WOH00415.1"/>
    </source>
</evidence>
<keyword evidence="2" id="KW-0689">Ribosomal protein</keyword>
<dbReference type="GO" id="GO:0003735">
    <property type="term" value="F:structural constituent of ribosome"/>
    <property type="evidence" value="ECO:0007669"/>
    <property type="project" value="InterPro"/>
</dbReference>
<dbReference type="Pfam" id="PF01780">
    <property type="entry name" value="Ribosomal_L37ae"/>
    <property type="match status" value="1"/>
</dbReference>
<evidence type="ECO:0000256" key="3">
    <source>
        <dbReference type="ARBA" id="ARBA00023274"/>
    </source>
</evidence>
<dbReference type="InterPro" id="IPR011332">
    <property type="entry name" value="Ribosomal_zn-bd"/>
</dbReference>
<dbReference type="Proteomes" id="UP000077755">
    <property type="component" value="Chromosome 5"/>
</dbReference>
<gene>
    <name evidence="5" type="ORF">DCAR_0519775</name>
</gene>
<keyword evidence="3" id="KW-0687">Ribonucleoprotein</keyword>
<dbReference type="Pfam" id="PF23180">
    <property type="entry name" value="ALE2_N"/>
    <property type="match status" value="1"/>
</dbReference>
<dbReference type="SUPFAM" id="SSF57829">
    <property type="entry name" value="Zn-binding ribosomal proteins"/>
    <property type="match status" value="1"/>
</dbReference>
<dbReference type="InterPro" id="IPR057597">
    <property type="entry name" value="ALE2_N"/>
</dbReference>
<evidence type="ECO:0000256" key="1">
    <source>
        <dbReference type="ARBA" id="ARBA00008672"/>
    </source>
</evidence>
<evidence type="ECO:0000259" key="4">
    <source>
        <dbReference type="Pfam" id="PF23180"/>
    </source>
</evidence>
<dbReference type="Gramene" id="KZM94049">
    <property type="protein sequence ID" value="KZM94049"/>
    <property type="gene ID" value="DCAR_017294"/>
</dbReference>
<dbReference type="Gene3D" id="2.20.25.30">
    <property type="match status" value="1"/>
</dbReference>
<sequence length="118" mass="13409">MPTTVKAPQIQSWFVWQCGKDFSRSMVKLLSATLSWLFTVVSELEVGQSTYLLQNQVVIIGANVDHQHQERTAIDINLVWLLLHLLIRDLYVVKRKAVGIWGCKDCGKFKACGAYTLK</sequence>
<keyword evidence="6" id="KW-1185">Reference proteome</keyword>